<gene>
    <name evidence="2" type="primary">AVEN_175805_1</name>
    <name evidence="2" type="ORF">TNCV_4800091</name>
</gene>
<dbReference type="AlphaFoldDB" id="A0A8X6RL98"/>
<proteinExistence type="predicted"/>
<feature type="domain" description="Mos1 transposase HTH" evidence="1">
    <location>
        <begin position="2"/>
        <end position="34"/>
    </location>
</feature>
<accession>A0A8X6RL98</accession>
<evidence type="ECO:0000313" key="2">
    <source>
        <dbReference type="EMBL" id="GFX94732.1"/>
    </source>
</evidence>
<dbReference type="PANTHER" id="PTHR46060:SF1">
    <property type="entry name" value="MARINER MOS1 TRANSPOSASE-LIKE PROTEIN"/>
    <property type="match status" value="1"/>
</dbReference>
<sequence>MSAAYIHRQITEVYGKETMSGSKVRKWVRKFKNGRTNVYDVERSDRPSVITADLRQGVETKILENKRFTITTLSLEFPDLSRWVVYKIVTKDLNFKKLCSRWIPRLITAEDKEKRFSISLSLSLSLDFLIH</sequence>
<dbReference type="PANTHER" id="PTHR46060">
    <property type="entry name" value="MARINER MOS1 TRANSPOSASE-LIKE PROTEIN"/>
    <property type="match status" value="1"/>
</dbReference>
<organism evidence="2 3">
    <name type="scientific">Trichonephila clavipes</name>
    <name type="common">Golden silk orbweaver</name>
    <name type="synonym">Nephila clavipes</name>
    <dbReference type="NCBI Taxonomy" id="2585209"/>
    <lineage>
        <taxon>Eukaryota</taxon>
        <taxon>Metazoa</taxon>
        <taxon>Ecdysozoa</taxon>
        <taxon>Arthropoda</taxon>
        <taxon>Chelicerata</taxon>
        <taxon>Arachnida</taxon>
        <taxon>Araneae</taxon>
        <taxon>Araneomorphae</taxon>
        <taxon>Entelegynae</taxon>
        <taxon>Araneoidea</taxon>
        <taxon>Nephilidae</taxon>
        <taxon>Trichonephila</taxon>
    </lineage>
</organism>
<dbReference type="Gene3D" id="1.10.10.1450">
    <property type="match status" value="1"/>
</dbReference>
<dbReference type="InterPro" id="IPR041426">
    <property type="entry name" value="Mos1_HTH"/>
</dbReference>
<name>A0A8X6RL98_TRICX</name>
<dbReference type="InterPro" id="IPR052709">
    <property type="entry name" value="Transposase-MT_Hybrid"/>
</dbReference>
<protein>
    <recommendedName>
        <fullName evidence="1">Mos1 transposase HTH domain-containing protein</fullName>
    </recommendedName>
</protein>
<comment type="caution">
    <text evidence="2">The sequence shown here is derived from an EMBL/GenBank/DDBJ whole genome shotgun (WGS) entry which is preliminary data.</text>
</comment>
<keyword evidence="3" id="KW-1185">Reference proteome</keyword>
<dbReference type="Proteomes" id="UP000887159">
    <property type="component" value="Unassembled WGS sequence"/>
</dbReference>
<evidence type="ECO:0000313" key="3">
    <source>
        <dbReference type="Proteomes" id="UP000887159"/>
    </source>
</evidence>
<dbReference type="Pfam" id="PF17906">
    <property type="entry name" value="HTH_48"/>
    <property type="match status" value="1"/>
</dbReference>
<reference evidence="2" key="1">
    <citation type="submission" date="2020-08" db="EMBL/GenBank/DDBJ databases">
        <title>Multicomponent nature underlies the extraordinary mechanical properties of spider dragline silk.</title>
        <authorList>
            <person name="Kono N."/>
            <person name="Nakamura H."/>
            <person name="Mori M."/>
            <person name="Yoshida Y."/>
            <person name="Ohtoshi R."/>
            <person name="Malay A.D."/>
            <person name="Moran D.A.P."/>
            <person name="Tomita M."/>
            <person name="Numata K."/>
            <person name="Arakawa K."/>
        </authorList>
    </citation>
    <scope>NUCLEOTIDE SEQUENCE</scope>
</reference>
<evidence type="ECO:0000259" key="1">
    <source>
        <dbReference type="Pfam" id="PF17906"/>
    </source>
</evidence>
<dbReference type="EMBL" id="BMAU01021179">
    <property type="protein sequence ID" value="GFX94732.1"/>
    <property type="molecule type" value="Genomic_DNA"/>
</dbReference>